<dbReference type="EMBL" id="CARXXK010000002">
    <property type="protein sequence ID" value="CAI6353919.1"/>
    <property type="molecule type" value="Genomic_DNA"/>
</dbReference>
<dbReference type="Proteomes" id="UP001160148">
    <property type="component" value="Unassembled WGS sequence"/>
</dbReference>
<dbReference type="AlphaFoldDB" id="A0AAV0WDR6"/>
<gene>
    <name evidence="2" type="ORF">MEUPH1_LOCUS9981</name>
</gene>
<proteinExistence type="predicted"/>
<accession>A0AAV0WDR6</accession>
<feature type="domain" description="HAT C-terminal dimerisation" evidence="1">
    <location>
        <begin position="28"/>
        <end position="99"/>
    </location>
</feature>
<dbReference type="SUPFAM" id="SSF53098">
    <property type="entry name" value="Ribonuclease H-like"/>
    <property type="match status" value="1"/>
</dbReference>
<dbReference type="GO" id="GO:0046983">
    <property type="term" value="F:protein dimerization activity"/>
    <property type="evidence" value="ECO:0007669"/>
    <property type="project" value="InterPro"/>
</dbReference>
<sequence length="105" mass="12253">MATLGLVSSQDQVVLDIQREIVNFMQLPREDKSKNIMDIWTRLKKMYPLMYECALVALALPTTQVTVERLFSSLKFILNDQRNRINPSLLEDIMVVRSNYLFDKS</sequence>
<dbReference type="InterPro" id="IPR012337">
    <property type="entry name" value="RNaseH-like_sf"/>
</dbReference>
<dbReference type="InterPro" id="IPR008906">
    <property type="entry name" value="HATC_C_dom"/>
</dbReference>
<name>A0AAV0WDR6_9HEMI</name>
<reference evidence="2 3" key="1">
    <citation type="submission" date="2023-01" db="EMBL/GenBank/DDBJ databases">
        <authorList>
            <person name="Whitehead M."/>
        </authorList>
    </citation>
    <scope>NUCLEOTIDE SEQUENCE [LARGE SCALE GENOMIC DNA]</scope>
</reference>
<dbReference type="Pfam" id="PF05699">
    <property type="entry name" value="Dimer_Tnp_hAT"/>
    <property type="match status" value="1"/>
</dbReference>
<evidence type="ECO:0000313" key="3">
    <source>
        <dbReference type="Proteomes" id="UP001160148"/>
    </source>
</evidence>
<evidence type="ECO:0000259" key="1">
    <source>
        <dbReference type="Pfam" id="PF05699"/>
    </source>
</evidence>
<protein>
    <recommendedName>
        <fullName evidence="1">HAT C-terminal dimerisation domain-containing protein</fullName>
    </recommendedName>
</protein>
<keyword evidence="3" id="KW-1185">Reference proteome</keyword>
<organism evidence="2 3">
    <name type="scientific">Macrosiphum euphorbiae</name>
    <name type="common">potato aphid</name>
    <dbReference type="NCBI Taxonomy" id="13131"/>
    <lineage>
        <taxon>Eukaryota</taxon>
        <taxon>Metazoa</taxon>
        <taxon>Ecdysozoa</taxon>
        <taxon>Arthropoda</taxon>
        <taxon>Hexapoda</taxon>
        <taxon>Insecta</taxon>
        <taxon>Pterygota</taxon>
        <taxon>Neoptera</taxon>
        <taxon>Paraneoptera</taxon>
        <taxon>Hemiptera</taxon>
        <taxon>Sternorrhyncha</taxon>
        <taxon>Aphidomorpha</taxon>
        <taxon>Aphidoidea</taxon>
        <taxon>Aphididae</taxon>
        <taxon>Macrosiphini</taxon>
        <taxon>Macrosiphum</taxon>
    </lineage>
</organism>
<evidence type="ECO:0000313" key="2">
    <source>
        <dbReference type="EMBL" id="CAI6353919.1"/>
    </source>
</evidence>
<comment type="caution">
    <text evidence="2">The sequence shown here is derived from an EMBL/GenBank/DDBJ whole genome shotgun (WGS) entry which is preliminary data.</text>
</comment>